<comment type="function">
    <text evidence="1">Core subunit of the mitochondrial membrane respiratory chain NADH dehydrogenase (Complex I) that is believed to belong to the minimal assembly required for catalysis. Complex I functions in the transfer of electrons from NADH to the respiratory chain. The immediate electron acceptor for the enzyme is believed to be ubiquinone.</text>
</comment>
<keyword evidence="6 9" id="KW-0472">Membrane</keyword>
<reference evidence="11" key="1">
    <citation type="journal article" date="2017" name="Mol. Phylogenet. Evol.">
        <title>Phylogenetic analysis of two Plectus mitochondrial genomes (Nematoda: Plectida) supports a sister group relationship between Plectida and Rhabditida within Chromadorea.</title>
        <authorList>
            <person name="Kim J."/>
            <person name="Kern E."/>
            <person name="Kim T."/>
            <person name="Sim M."/>
            <person name="Kim J."/>
            <person name="Kim Y."/>
            <person name="Park C."/>
            <person name="Nadler S.A."/>
            <person name="Park J.K."/>
        </authorList>
    </citation>
    <scope>NUCLEOTIDE SEQUENCE</scope>
</reference>
<accession>A0A1U7AFT8</accession>
<feature type="transmembrane region" description="Helical" evidence="9">
    <location>
        <begin position="139"/>
        <end position="172"/>
    </location>
</feature>
<evidence type="ECO:0000256" key="3">
    <source>
        <dbReference type="ARBA" id="ARBA00012944"/>
    </source>
</evidence>
<evidence type="ECO:0000256" key="2">
    <source>
        <dbReference type="ARBA" id="ARBA00004141"/>
    </source>
</evidence>
<dbReference type="PANTHER" id="PTHR42829:SF2">
    <property type="entry name" value="NADH-UBIQUINONE OXIDOREDUCTASE CHAIN 5"/>
    <property type="match status" value="1"/>
</dbReference>
<evidence type="ECO:0000256" key="9">
    <source>
        <dbReference type="SAM" id="Phobius"/>
    </source>
</evidence>
<organism evidence="11">
    <name type="scientific">Plectus aquatilis</name>
    <dbReference type="NCBI Taxonomy" id="70222"/>
    <lineage>
        <taxon>Eukaryota</taxon>
        <taxon>Metazoa</taxon>
        <taxon>Ecdysozoa</taxon>
        <taxon>Nematoda</taxon>
        <taxon>Chromadorea</taxon>
        <taxon>Plectida</taxon>
        <taxon>Plectina</taxon>
        <taxon>Plectoidea</taxon>
        <taxon>Plectidae</taxon>
        <taxon>Plectus</taxon>
    </lineage>
</organism>
<dbReference type="Pfam" id="PF00361">
    <property type="entry name" value="Proton_antipo_M"/>
    <property type="match status" value="1"/>
</dbReference>
<dbReference type="GO" id="GO:0042773">
    <property type="term" value="P:ATP synthesis coupled electron transport"/>
    <property type="evidence" value="ECO:0007669"/>
    <property type="project" value="InterPro"/>
</dbReference>
<feature type="transmembrane region" description="Helical" evidence="9">
    <location>
        <begin position="99"/>
        <end position="119"/>
    </location>
</feature>
<geneLocation type="mitochondrion" evidence="11"/>
<dbReference type="InterPro" id="IPR003945">
    <property type="entry name" value="NU5C-like"/>
</dbReference>
<feature type="transmembrane region" description="Helical" evidence="9">
    <location>
        <begin position="436"/>
        <end position="457"/>
    </location>
</feature>
<proteinExistence type="predicted"/>
<evidence type="ECO:0000313" key="11">
    <source>
        <dbReference type="EMBL" id="AOW68763.1"/>
    </source>
</evidence>
<feature type="transmembrane region" description="Helical" evidence="9">
    <location>
        <begin position="219"/>
        <end position="243"/>
    </location>
</feature>
<sequence>MSFCMKAVDFLFSVSSLFMPHHKFVVKTMNLESFDFGLVVDLYVLLFLFILFSISFIIMFFTSFYMSGDLSLGWFFVILFLFILSMVMLALADSVYLLFIAWDGLGVSSFFLVMYYMNWDSISGAMVTVMTNRLGDYCLFWFISSFFFCSFYSSLVFVVGGLFFVLLLTSFTKSAQFPFSSWLPKAMSAPTPVSALVHSSTLVTAGLFLLMKFSLILNYFNLMVVVFMVGLLTMVIASVCALFDPDFKKVIALSTLSQLGFLMISLGLGNIFLSFFHLISHACFKSCLFMQIGFMMHSFYSQQDSRGYNSSGAVSLLVQLQTLLCLFCLSGLMFTSGFVSKDFILEFFFYSVSAEGLLLSLFFFFGVFLTFLYSVRLGLSMVKMHTYSLNYIIKSELFMFLSFPLILFSLFLLWWINLNVFSVPMNFLYLDKIFPLSMLVLTAFVIFSFYIGLSGALPSSMFYMESIIYLSKFSFVNIKFLESNLLFMNNSFITWAVTFCKRLSFYFYFYRFSFLTMLSVLMLFLLLF</sequence>
<keyword evidence="5 9" id="KW-1133">Transmembrane helix</keyword>
<dbReference type="EC" id="7.1.1.2" evidence="3"/>
<evidence type="ECO:0000256" key="6">
    <source>
        <dbReference type="ARBA" id="ARBA00023136"/>
    </source>
</evidence>
<evidence type="ECO:0000256" key="4">
    <source>
        <dbReference type="ARBA" id="ARBA00022692"/>
    </source>
</evidence>
<dbReference type="EMBL" id="KX017524">
    <property type="protein sequence ID" value="AOW68763.1"/>
    <property type="molecule type" value="Genomic_DNA"/>
</dbReference>
<feature type="transmembrane region" description="Helical" evidence="9">
    <location>
        <begin position="193"/>
        <end position="213"/>
    </location>
</feature>
<dbReference type="GO" id="GO:0015990">
    <property type="term" value="P:electron transport coupled proton transport"/>
    <property type="evidence" value="ECO:0007669"/>
    <property type="project" value="TreeGrafter"/>
</dbReference>
<feature type="transmembrane region" description="Helical" evidence="9">
    <location>
        <begin position="250"/>
        <end position="272"/>
    </location>
</feature>
<keyword evidence="11" id="KW-0496">Mitochondrion</keyword>
<feature type="transmembrane region" description="Helical" evidence="9">
    <location>
        <begin position="72"/>
        <end position="92"/>
    </location>
</feature>
<evidence type="ECO:0000256" key="7">
    <source>
        <dbReference type="ARBA" id="ARBA00031027"/>
    </source>
</evidence>
<dbReference type="InterPro" id="IPR001750">
    <property type="entry name" value="ND/Mrp_TM"/>
</dbReference>
<evidence type="ECO:0000256" key="8">
    <source>
        <dbReference type="ARBA" id="ARBA00049551"/>
    </source>
</evidence>
<name>A0A1U7AFT8_9BILA</name>
<feature type="transmembrane region" description="Helical" evidence="9">
    <location>
        <begin position="42"/>
        <end position="66"/>
    </location>
</feature>
<feature type="domain" description="NADH:quinone oxidoreductase/Mrp antiporter transmembrane" evidence="10">
    <location>
        <begin position="92"/>
        <end position="370"/>
    </location>
</feature>
<evidence type="ECO:0000256" key="1">
    <source>
        <dbReference type="ARBA" id="ARBA00003257"/>
    </source>
</evidence>
<protein>
    <recommendedName>
        <fullName evidence="3">NADH:ubiquinone reductase (H(+)-translocating)</fullName>
        <ecNumber evidence="3">7.1.1.2</ecNumber>
    </recommendedName>
    <alternativeName>
        <fullName evidence="7">NADH dehydrogenase subunit 5</fullName>
    </alternativeName>
</protein>
<feature type="transmembrane region" description="Helical" evidence="9">
    <location>
        <begin position="347"/>
        <end position="375"/>
    </location>
</feature>
<gene>
    <name evidence="11" type="primary">NAD5</name>
</gene>
<keyword evidence="4 9" id="KW-0812">Transmembrane</keyword>
<feature type="transmembrane region" description="Helical" evidence="9">
    <location>
        <begin position="396"/>
        <end position="416"/>
    </location>
</feature>
<dbReference type="GO" id="GO:0016020">
    <property type="term" value="C:membrane"/>
    <property type="evidence" value="ECO:0007669"/>
    <property type="project" value="UniProtKB-SubCell"/>
</dbReference>
<comment type="subcellular location">
    <subcellularLocation>
        <location evidence="2">Membrane</location>
        <topology evidence="2">Multi-pass membrane protein</topology>
    </subcellularLocation>
</comment>
<dbReference type="PRINTS" id="PR01434">
    <property type="entry name" value="NADHDHGNASE5"/>
</dbReference>
<dbReference type="PANTHER" id="PTHR42829">
    <property type="entry name" value="NADH-UBIQUINONE OXIDOREDUCTASE CHAIN 5"/>
    <property type="match status" value="1"/>
</dbReference>
<feature type="transmembrane region" description="Helical" evidence="9">
    <location>
        <begin position="312"/>
        <end position="335"/>
    </location>
</feature>
<evidence type="ECO:0000259" key="10">
    <source>
        <dbReference type="Pfam" id="PF00361"/>
    </source>
</evidence>
<dbReference type="GO" id="GO:0003954">
    <property type="term" value="F:NADH dehydrogenase activity"/>
    <property type="evidence" value="ECO:0007669"/>
    <property type="project" value="TreeGrafter"/>
</dbReference>
<comment type="catalytic activity">
    <reaction evidence="8">
        <text>a ubiquinone + NADH + 5 H(+)(in) = a ubiquinol + NAD(+) + 4 H(+)(out)</text>
        <dbReference type="Rhea" id="RHEA:29091"/>
        <dbReference type="Rhea" id="RHEA-COMP:9565"/>
        <dbReference type="Rhea" id="RHEA-COMP:9566"/>
        <dbReference type="ChEBI" id="CHEBI:15378"/>
        <dbReference type="ChEBI" id="CHEBI:16389"/>
        <dbReference type="ChEBI" id="CHEBI:17976"/>
        <dbReference type="ChEBI" id="CHEBI:57540"/>
        <dbReference type="ChEBI" id="CHEBI:57945"/>
        <dbReference type="EC" id="7.1.1.2"/>
    </reaction>
</comment>
<dbReference type="GO" id="GO:0008137">
    <property type="term" value="F:NADH dehydrogenase (ubiquinone) activity"/>
    <property type="evidence" value="ECO:0007669"/>
    <property type="project" value="UniProtKB-EC"/>
</dbReference>
<dbReference type="AlphaFoldDB" id="A0A1U7AFT8"/>
<feature type="transmembrane region" description="Helical" evidence="9">
    <location>
        <begin position="508"/>
        <end position="527"/>
    </location>
</feature>
<evidence type="ECO:0000256" key="5">
    <source>
        <dbReference type="ARBA" id="ARBA00022989"/>
    </source>
</evidence>